<feature type="transmembrane region" description="Helical" evidence="2">
    <location>
        <begin position="165"/>
        <end position="185"/>
    </location>
</feature>
<feature type="transmembrane region" description="Helical" evidence="2">
    <location>
        <begin position="134"/>
        <end position="153"/>
    </location>
</feature>
<dbReference type="InterPro" id="IPR010656">
    <property type="entry name" value="DctM"/>
</dbReference>
<keyword evidence="5" id="KW-1185">Reference proteome</keyword>
<evidence type="ECO:0000313" key="4">
    <source>
        <dbReference type="EMBL" id="MFC4352618.1"/>
    </source>
</evidence>
<feature type="domain" description="TRAP C4-dicarboxylate transport system permease DctM subunit" evidence="3">
    <location>
        <begin position="143"/>
        <end position="563"/>
    </location>
</feature>
<feature type="transmembrane region" description="Helical" evidence="2">
    <location>
        <begin position="465"/>
        <end position="483"/>
    </location>
</feature>
<dbReference type="PANTHER" id="PTHR43849:SF2">
    <property type="entry name" value="BLL3936 PROTEIN"/>
    <property type="match status" value="1"/>
</dbReference>
<dbReference type="EMBL" id="JBHSCW010000007">
    <property type="protein sequence ID" value="MFC4352618.1"/>
    <property type="molecule type" value="Genomic_DNA"/>
</dbReference>
<comment type="function">
    <text evidence="1">Part of the tripartite ATP-independent periplasmic (TRAP) transport system.</text>
</comment>
<feature type="transmembrane region" description="Helical" evidence="2">
    <location>
        <begin position="20"/>
        <end position="39"/>
    </location>
</feature>
<dbReference type="Pfam" id="PF06808">
    <property type="entry name" value="DctM"/>
    <property type="match status" value="1"/>
</dbReference>
<feature type="transmembrane region" description="Helical" evidence="2">
    <location>
        <begin position="423"/>
        <end position="445"/>
    </location>
</feature>
<name>A0ABV8UQ51_9PROT</name>
<keyword evidence="2" id="KW-1133">Transmembrane helix</keyword>
<proteinExistence type="predicted"/>
<sequence>MKGPFQRLAGIFTDEDAGDARITLLFGLAAIAFVLTHVVQVLTYTLPSGQFKVVHVGGAAALIFLYSAAHTKSAVSKAAHLLLAAVAAAAIFYIFTEHQALTTQRSFLPNTTDMLIAWVFLGICLYASLREWGWVVSAIAVVGLLYGYFGELLPQGLLYHGGITLKRLIGYTSIPYFSGLLGSLAELSAGTIFPFMLLAAAMKMTGCIDFIMQVAYRLGGRSRAGPAQIAIISSGLMGMVSGSSVANAASTGALTIPLMKRVGFKPEFAGAVEAVSSTGGQITPPMMGLAAFLIVGLTGIPYGEIIIAAVFPALIYYLYLMFAVHLRAVKFDLDASADETMQAELQVEHSMLRTCLWNAHFFIAIAYLITMLLITNLPGRVSLHAAGILLGLYILRELVFHWRGLASIAWNILRLGGRTAFDAALRGAQIGVVVAVIGVLVEVLTVTGFAQKLSFWMLELAGGDLALLLIVAALACIAFGLGLPTSASYILVALMGAPALVELGVPLLAAHFFVFFFANVSAITPPVAICCLVTSKIADGSFFRTSFIAVRLGLPGFVLPFLFAVHPEILGLEANIFSALLVSAMALAGVIALNVMLEGFLFRRLSIIERLLLLPAAGGLLHPSLWASFAGLAVFAALAGWLWLASRRAQTAQEG</sequence>
<accession>A0ABV8UQ51</accession>
<dbReference type="NCBIfam" id="TIGR02123">
    <property type="entry name" value="TRAP_fused"/>
    <property type="match status" value="1"/>
</dbReference>
<keyword evidence="1" id="KW-0997">Cell inner membrane</keyword>
<keyword evidence="2" id="KW-0812">Transmembrane</keyword>
<feature type="transmembrane region" description="Helical" evidence="2">
    <location>
        <begin position="51"/>
        <end position="69"/>
    </location>
</feature>
<dbReference type="RefSeq" id="WP_382422971.1">
    <property type="nucleotide sequence ID" value="NZ_JBHSCW010000007.1"/>
</dbReference>
<keyword evidence="1" id="KW-0813">Transport</keyword>
<feature type="transmembrane region" description="Helical" evidence="2">
    <location>
        <begin position="576"/>
        <end position="602"/>
    </location>
</feature>
<dbReference type="PANTHER" id="PTHR43849">
    <property type="entry name" value="BLL3936 PROTEIN"/>
    <property type="match status" value="1"/>
</dbReference>
<feature type="transmembrane region" description="Helical" evidence="2">
    <location>
        <begin position="515"/>
        <end position="534"/>
    </location>
</feature>
<feature type="transmembrane region" description="Helical" evidence="2">
    <location>
        <begin position="546"/>
        <end position="564"/>
    </location>
</feature>
<evidence type="ECO:0000313" key="5">
    <source>
        <dbReference type="Proteomes" id="UP001595799"/>
    </source>
</evidence>
<feature type="transmembrane region" description="Helical" evidence="2">
    <location>
        <begin position="381"/>
        <end position="402"/>
    </location>
</feature>
<dbReference type="Proteomes" id="UP001595799">
    <property type="component" value="Unassembled WGS sequence"/>
</dbReference>
<keyword evidence="1" id="KW-1003">Cell membrane</keyword>
<feature type="transmembrane region" description="Helical" evidence="2">
    <location>
        <begin position="75"/>
        <end position="95"/>
    </location>
</feature>
<comment type="subcellular location">
    <subcellularLocation>
        <location evidence="1">Cell inner membrane</location>
        <topology evidence="1">Multi-pass membrane protein</topology>
    </subcellularLocation>
</comment>
<dbReference type="InterPro" id="IPR011853">
    <property type="entry name" value="TRAP_DctM-Dct_fused"/>
</dbReference>
<feature type="transmembrane region" description="Helical" evidence="2">
    <location>
        <begin position="490"/>
        <end position="509"/>
    </location>
</feature>
<gene>
    <name evidence="4" type="ORF">ACFOW6_13785</name>
</gene>
<organism evidence="4 5">
    <name type="scientific">Fodinicurvata halophila</name>
    <dbReference type="NCBI Taxonomy" id="1419723"/>
    <lineage>
        <taxon>Bacteria</taxon>
        <taxon>Pseudomonadati</taxon>
        <taxon>Pseudomonadota</taxon>
        <taxon>Alphaproteobacteria</taxon>
        <taxon>Rhodospirillales</taxon>
        <taxon>Rhodovibrionaceae</taxon>
        <taxon>Fodinicurvata</taxon>
    </lineage>
</organism>
<protein>
    <submittedName>
        <fullName evidence="4">TRAP transporter permease</fullName>
    </submittedName>
</protein>
<evidence type="ECO:0000259" key="3">
    <source>
        <dbReference type="Pfam" id="PF06808"/>
    </source>
</evidence>
<evidence type="ECO:0000256" key="2">
    <source>
        <dbReference type="SAM" id="Phobius"/>
    </source>
</evidence>
<feature type="transmembrane region" description="Helical" evidence="2">
    <location>
        <begin position="289"/>
        <end position="320"/>
    </location>
</feature>
<feature type="transmembrane region" description="Helical" evidence="2">
    <location>
        <begin position="355"/>
        <end position="375"/>
    </location>
</feature>
<reference evidence="5" key="1">
    <citation type="journal article" date="2019" name="Int. J. Syst. Evol. Microbiol.">
        <title>The Global Catalogue of Microorganisms (GCM) 10K type strain sequencing project: providing services to taxonomists for standard genome sequencing and annotation.</title>
        <authorList>
            <consortium name="The Broad Institute Genomics Platform"/>
            <consortium name="The Broad Institute Genome Sequencing Center for Infectious Disease"/>
            <person name="Wu L."/>
            <person name="Ma J."/>
        </authorList>
    </citation>
    <scope>NUCLEOTIDE SEQUENCE [LARGE SCALE GENOMIC DNA]</scope>
    <source>
        <strain evidence="5">CECT 8472</strain>
    </source>
</reference>
<evidence type="ECO:0000256" key="1">
    <source>
        <dbReference type="RuleBase" id="RU369079"/>
    </source>
</evidence>
<feature type="transmembrane region" description="Helical" evidence="2">
    <location>
        <begin position="623"/>
        <end position="644"/>
    </location>
</feature>
<feature type="transmembrane region" description="Helical" evidence="2">
    <location>
        <begin position="107"/>
        <end position="128"/>
    </location>
</feature>
<comment type="caution">
    <text evidence="4">The sequence shown here is derived from an EMBL/GenBank/DDBJ whole genome shotgun (WGS) entry which is preliminary data.</text>
</comment>
<keyword evidence="2" id="KW-0472">Membrane</keyword>